<name>A0ABD0UDJ2_DENTH</name>
<dbReference type="Proteomes" id="UP001552299">
    <property type="component" value="Unassembled WGS sequence"/>
</dbReference>
<protein>
    <submittedName>
        <fullName evidence="1">Uncharacterized protein</fullName>
    </submittedName>
</protein>
<proteinExistence type="predicted"/>
<keyword evidence="2" id="KW-1185">Reference proteome</keyword>
<organism evidence="1 2">
    <name type="scientific">Dendrobium thyrsiflorum</name>
    <name type="common">Pinecone-like raceme dendrobium</name>
    <name type="synonym">Orchid</name>
    <dbReference type="NCBI Taxonomy" id="117978"/>
    <lineage>
        <taxon>Eukaryota</taxon>
        <taxon>Viridiplantae</taxon>
        <taxon>Streptophyta</taxon>
        <taxon>Embryophyta</taxon>
        <taxon>Tracheophyta</taxon>
        <taxon>Spermatophyta</taxon>
        <taxon>Magnoliopsida</taxon>
        <taxon>Liliopsida</taxon>
        <taxon>Asparagales</taxon>
        <taxon>Orchidaceae</taxon>
        <taxon>Epidendroideae</taxon>
        <taxon>Malaxideae</taxon>
        <taxon>Dendrobiinae</taxon>
        <taxon>Dendrobium</taxon>
    </lineage>
</organism>
<gene>
    <name evidence="1" type="ORF">M5K25_018921</name>
</gene>
<reference evidence="1 2" key="1">
    <citation type="journal article" date="2024" name="Plant Biotechnol. J.">
        <title>Dendrobium thyrsiflorum genome and its molecular insights into genes involved in important horticultural traits.</title>
        <authorList>
            <person name="Chen B."/>
            <person name="Wang J.Y."/>
            <person name="Zheng P.J."/>
            <person name="Li K.L."/>
            <person name="Liang Y.M."/>
            <person name="Chen X.F."/>
            <person name="Zhang C."/>
            <person name="Zhao X."/>
            <person name="He X."/>
            <person name="Zhang G.Q."/>
            <person name="Liu Z.J."/>
            <person name="Xu Q."/>
        </authorList>
    </citation>
    <scope>NUCLEOTIDE SEQUENCE [LARGE SCALE GENOMIC DNA]</scope>
    <source>
        <strain evidence="1">GZMU011</strain>
    </source>
</reference>
<evidence type="ECO:0000313" key="2">
    <source>
        <dbReference type="Proteomes" id="UP001552299"/>
    </source>
</evidence>
<comment type="caution">
    <text evidence="1">The sequence shown here is derived from an EMBL/GenBank/DDBJ whole genome shotgun (WGS) entry which is preliminary data.</text>
</comment>
<dbReference type="EMBL" id="JANQDX010000015">
    <property type="protein sequence ID" value="KAL0910830.1"/>
    <property type="molecule type" value="Genomic_DNA"/>
</dbReference>
<dbReference type="AlphaFoldDB" id="A0ABD0UDJ2"/>
<sequence length="120" mass="14187">MIQEGISRLKESLSLLTDESLEAKAISNENFRCVMHFWSEDKDCLLWHTHDDVTKIKLYRAGDDLRDVGWRYVQQRFREHDGHLISLDFLKARIREIGRAREGSVEIVIERLMIDIDQCL</sequence>
<evidence type="ECO:0000313" key="1">
    <source>
        <dbReference type="EMBL" id="KAL0910830.1"/>
    </source>
</evidence>
<accession>A0ABD0UDJ2</accession>